<evidence type="ECO:0000313" key="3">
    <source>
        <dbReference type="EMBL" id="KAH8099311.1"/>
    </source>
</evidence>
<organism evidence="3 4">
    <name type="scientific">Cristinia sonorae</name>
    <dbReference type="NCBI Taxonomy" id="1940300"/>
    <lineage>
        <taxon>Eukaryota</taxon>
        <taxon>Fungi</taxon>
        <taxon>Dikarya</taxon>
        <taxon>Basidiomycota</taxon>
        <taxon>Agaricomycotina</taxon>
        <taxon>Agaricomycetes</taxon>
        <taxon>Agaricomycetidae</taxon>
        <taxon>Agaricales</taxon>
        <taxon>Pleurotineae</taxon>
        <taxon>Stephanosporaceae</taxon>
        <taxon>Cristinia</taxon>
    </lineage>
</organism>
<gene>
    <name evidence="3" type="ORF">BXZ70DRAFT_291877</name>
</gene>
<feature type="compositionally biased region" description="Basic and acidic residues" evidence="1">
    <location>
        <begin position="244"/>
        <end position="260"/>
    </location>
</feature>
<feature type="compositionally biased region" description="Polar residues" evidence="1">
    <location>
        <begin position="318"/>
        <end position="333"/>
    </location>
</feature>
<evidence type="ECO:0000256" key="2">
    <source>
        <dbReference type="SAM" id="Phobius"/>
    </source>
</evidence>
<dbReference type="EMBL" id="JAEVFJ010000020">
    <property type="protein sequence ID" value="KAH8099311.1"/>
    <property type="molecule type" value="Genomic_DNA"/>
</dbReference>
<reference evidence="3" key="1">
    <citation type="journal article" date="2021" name="New Phytol.">
        <title>Evolutionary innovations through gain and loss of genes in the ectomycorrhizal Boletales.</title>
        <authorList>
            <person name="Wu G."/>
            <person name="Miyauchi S."/>
            <person name="Morin E."/>
            <person name="Kuo A."/>
            <person name="Drula E."/>
            <person name="Varga T."/>
            <person name="Kohler A."/>
            <person name="Feng B."/>
            <person name="Cao Y."/>
            <person name="Lipzen A."/>
            <person name="Daum C."/>
            <person name="Hundley H."/>
            <person name="Pangilinan J."/>
            <person name="Johnson J."/>
            <person name="Barry K."/>
            <person name="LaButti K."/>
            <person name="Ng V."/>
            <person name="Ahrendt S."/>
            <person name="Min B."/>
            <person name="Choi I.G."/>
            <person name="Park H."/>
            <person name="Plett J.M."/>
            <person name="Magnuson J."/>
            <person name="Spatafora J.W."/>
            <person name="Nagy L.G."/>
            <person name="Henrissat B."/>
            <person name="Grigoriev I.V."/>
            <person name="Yang Z.L."/>
            <person name="Xu J."/>
            <person name="Martin F.M."/>
        </authorList>
    </citation>
    <scope>NUCLEOTIDE SEQUENCE</scope>
    <source>
        <strain evidence="3">KKN 215</strain>
    </source>
</reference>
<feature type="region of interest" description="Disordered" evidence="1">
    <location>
        <begin position="196"/>
        <end position="381"/>
    </location>
</feature>
<keyword evidence="2" id="KW-0812">Transmembrane</keyword>
<proteinExistence type="predicted"/>
<sequence>MRQAHWNSLQMFTFGSSSWQETVGRSRLFDFLKGSAVFMASITMAFSWFLMSTASVIVHHVHGLMPFLPRASTSPPLPLPSIRTRRRRSPRATSPSPNTNASASRIVTNELVADAANDDGLLRSPQLSTAQPDWQNDPSELELSPLEQDRNPPRVTSYDLLSRPRCSTRRECGCLHFCTCSLAEPKIVKGFLKSSDDSLRKRKSGPARTDPYQAPYFFPTPASAEAADYANRVRQRRRKGSCQSDRRRTSGDASDREQPRSRRSSIRVTLHRCPTSSSQASSAESWDCDGAESTHSSPDKRSQYVAERPQGFKRLFSKSPSPSRGQSFTSGSDGQPLLSLEPGKEKRKGPWSLLRRRRRTSTSVQSETSLDSATEKLLRSS</sequence>
<feature type="compositionally biased region" description="Low complexity" evidence="1">
    <location>
        <begin position="276"/>
        <end position="285"/>
    </location>
</feature>
<dbReference type="AlphaFoldDB" id="A0A8K0UNB9"/>
<accession>A0A8K0UNB9</accession>
<dbReference type="OrthoDB" id="3069322at2759"/>
<dbReference type="Proteomes" id="UP000813824">
    <property type="component" value="Unassembled WGS sequence"/>
</dbReference>
<feature type="compositionally biased region" description="Basic residues" evidence="1">
    <location>
        <begin position="345"/>
        <end position="360"/>
    </location>
</feature>
<feature type="transmembrane region" description="Helical" evidence="2">
    <location>
        <begin position="36"/>
        <end position="58"/>
    </location>
</feature>
<name>A0A8K0UNB9_9AGAR</name>
<evidence type="ECO:0000313" key="4">
    <source>
        <dbReference type="Proteomes" id="UP000813824"/>
    </source>
</evidence>
<evidence type="ECO:0000256" key="1">
    <source>
        <dbReference type="SAM" id="MobiDB-lite"/>
    </source>
</evidence>
<keyword evidence="2" id="KW-0472">Membrane</keyword>
<comment type="caution">
    <text evidence="3">The sequence shown here is derived from an EMBL/GenBank/DDBJ whole genome shotgun (WGS) entry which is preliminary data.</text>
</comment>
<protein>
    <submittedName>
        <fullName evidence="3">Uncharacterized protein</fullName>
    </submittedName>
</protein>
<feature type="region of interest" description="Disordered" evidence="1">
    <location>
        <begin position="122"/>
        <end position="156"/>
    </location>
</feature>
<keyword evidence="2" id="KW-1133">Transmembrane helix</keyword>
<feature type="region of interest" description="Disordered" evidence="1">
    <location>
        <begin position="75"/>
        <end position="106"/>
    </location>
</feature>
<keyword evidence="4" id="KW-1185">Reference proteome</keyword>
<feature type="compositionally biased region" description="Polar residues" evidence="1">
    <location>
        <begin position="125"/>
        <end position="138"/>
    </location>
</feature>